<evidence type="ECO:0000256" key="4">
    <source>
        <dbReference type="ARBA" id="ARBA00023136"/>
    </source>
</evidence>
<dbReference type="InterPro" id="IPR036259">
    <property type="entry name" value="MFS_trans_sf"/>
</dbReference>
<feature type="transmembrane region" description="Helical" evidence="5">
    <location>
        <begin position="248"/>
        <end position="268"/>
    </location>
</feature>
<evidence type="ECO:0000313" key="7">
    <source>
        <dbReference type="EMBL" id="GIH17552.1"/>
    </source>
</evidence>
<dbReference type="PROSITE" id="PS50850">
    <property type="entry name" value="MFS"/>
    <property type="match status" value="1"/>
</dbReference>
<gene>
    <name evidence="7" type="ORF">Raf01_57240</name>
</gene>
<comment type="subcellular location">
    <subcellularLocation>
        <location evidence="1">Cell membrane</location>
        <topology evidence="1">Multi-pass membrane protein</topology>
    </subcellularLocation>
</comment>
<feature type="transmembrane region" description="Helical" evidence="5">
    <location>
        <begin position="208"/>
        <end position="228"/>
    </location>
</feature>
<feature type="transmembrane region" description="Helical" evidence="5">
    <location>
        <begin position="305"/>
        <end position="327"/>
    </location>
</feature>
<feature type="transmembrane region" description="Helical" evidence="5">
    <location>
        <begin position="280"/>
        <end position="299"/>
    </location>
</feature>
<keyword evidence="2 5" id="KW-0812">Transmembrane</keyword>
<feature type="transmembrane region" description="Helical" evidence="5">
    <location>
        <begin position="76"/>
        <end position="94"/>
    </location>
</feature>
<dbReference type="GO" id="GO:0005886">
    <property type="term" value="C:plasma membrane"/>
    <property type="evidence" value="ECO:0007669"/>
    <property type="project" value="UniProtKB-SubCell"/>
</dbReference>
<reference evidence="7" key="1">
    <citation type="submission" date="2021-01" db="EMBL/GenBank/DDBJ databases">
        <title>Whole genome shotgun sequence of Rugosimonospora africana NBRC 104875.</title>
        <authorList>
            <person name="Komaki H."/>
            <person name="Tamura T."/>
        </authorList>
    </citation>
    <scope>NUCLEOTIDE SEQUENCE</scope>
    <source>
        <strain evidence="7">NBRC 104875</strain>
    </source>
</reference>
<comment type="caution">
    <text evidence="7">The sequence shown here is derived from an EMBL/GenBank/DDBJ whole genome shotgun (WGS) entry which is preliminary data.</text>
</comment>
<keyword evidence="4 5" id="KW-0472">Membrane</keyword>
<evidence type="ECO:0000313" key="8">
    <source>
        <dbReference type="Proteomes" id="UP000642748"/>
    </source>
</evidence>
<dbReference type="PANTHER" id="PTHR23542:SF1">
    <property type="entry name" value="MAJOR FACILITATOR SUPERFAMILY (MFS) PROFILE DOMAIN-CONTAINING PROTEIN"/>
    <property type="match status" value="1"/>
</dbReference>
<evidence type="ECO:0000256" key="5">
    <source>
        <dbReference type="SAM" id="Phobius"/>
    </source>
</evidence>
<dbReference type="RefSeq" id="WP_203921115.1">
    <property type="nucleotide sequence ID" value="NZ_BONZ01000056.1"/>
</dbReference>
<evidence type="ECO:0000256" key="3">
    <source>
        <dbReference type="ARBA" id="ARBA00022989"/>
    </source>
</evidence>
<evidence type="ECO:0000259" key="6">
    <source>
        <dbReference type="PROSITE" id="PS50850"/>
    </source>
</evidence>
<feature type="transmembrane region" description="Helical" evidence="5">
    <location>
        <begin position="170"/>
        <end position="188"/>
    </location>
</feature>
<feature type="transmembrane region" description="Helical" evidence="5">
    <location>
        <begin position="49"/>
        <end position="69"/>
    </location>
</feature>
<dbReference type="InterPro" id="IPR011701">
    <property type="entry name" value="MFS"/>
</dbReference>
<dbReference type="Proteomes" id="UP000642748">
    <property type="component" value="Unassembled WGS sequence"/>
</dbReference>
<keyword evidence="8" id="KW-1185">Reference proteome</keyword>
<dbReference type="SUPFAM" id="SSF103473">
    <property type="entry name" value="MFS general substrate transporter"/>
    <property type="match status" value="1"/>
</dbReference>
<dbReference type="PANTHER" id="PTHR23542">
    <property type="match status" value="1"/>
</dbReference>
<evidence type="ECO:0000256" key="2">
    <source>
        <dbReference type="ARBA" id="ARBA00022692"/>
    </source>
</evidence>
<name>A0A8J3QWU3_9ACTN</name>
<sequence>MATYRPLVRATGPGFLITSFLARLPAAMAPLGIITLVAAASGSFAVAGAVAAGYGVGAAVGGPVVGALADRFGQRLIGLIAAAVDAAALVGVVLAVHTPVLVAVAATAAGFATPQVGPFVRVRWAVLLGERGEHRTLPTAFSYEGAIDELSFVAGPAFVGVVALTGPPGLPLLVAAALTLLFATPFALHRTAPPVVRVPGASVVRSRLPIGPLAILMSAMLAIGMIFGGTQTGVTAFAQASGRPGSAGLIYAVLGVGSTISGLASVWLPARLGLVTRYRGTSAALAVGGCVLLLVPGSLGALLAAMAVLGVTSAPYLISVGTLAIAVGPPDRAGSFMTLVASGVVAGGAIGAAVAGRLADAHGASGAFIVPAVAGLFAVGLAAVSGHLLRARAVAPSAAAERLPALRS</sequence>
<feature type="domain" description="Major facilitator superfamily (MFS) profile" evidence="6">
    <location>
        <begin position="171"/>
        <end position="408"/>
    </location>
</feature>
<dbReference type="GO" id="GO:0022857">
    <property type="term" value="F:transmembrane transporter activity"/>
    <property type="evidence" value="ECO:0007669"/>
    <property type="project" value="InterPro"/>
</dbReference>
<dbReference type="Pfam" id="PF07690">
    <property type="entry name" value="MFS_1"/>
    <property type="match status" value="1"/>
</dbReference>
<proteinExistence type="predicted"/>
<feature type="transmembrane region" description="Helical" evidence="5">
    <location>
        <begin position="339"/>
        <end position="359"/>
    </location>
</feature>
<dbReference type="AlphaFoldDB" id="A0A8J3QWU3"/>
<dbReference type="EMBL" id="BONZ01000056">
    <property type="protein sequence ID" value="GIH17552.1"/>
    <property type="molecule type" value="Genomic_DNA"/>
</dbReference>
<feature type="transmembrane region" description="Helical" evidence="5">
    <location>
        <begin position="365"/>
        <end position="384"/>
    </location>
</feature>
<protein>
    <submittedName>
        <fullName evidence="7">MFS transporter</fullName>
    </submittedName>
</protein>
<accession>A0A8J3QWU3</accession>
<keyword evidence="3 5" id="KW-1133">Transmembrane helix</keyword>
<organism evidence="7 8">
    <name type="scientific">Rugosimonospora africana</name>
    <dbReference type="NCBI Taxonomy" id="556532"/>
    <lineage>
        <taxon>Bacteria</taxon>
        <taxon>Bacillati</taxon>
        <taxon>Actinomycetota</taxon>
        <taxon>Actinomycetes</taxon>
        <taxon>Micromonosporales</taxon>
        <taxon>Micromonosporaceae</taxon>
        <taxon>Rugosimonospora</taxon>
    </lineage>
</organism>
<dbReference type="Gene3D" id="1.20.1250.20">
    <property type="entry name" value="MFS general substrate transporter like domains"/>
    <property type="match status" value="1"/>
</dbReference>
<evidence type="ECO:0000256" key="1">
    <source>
        <dbReference type="ARBA" id="ARBA00004651"/>
    </source>
</evidence>
<dbReference type="InterPro" id="IPR020846">
    <property type="entry name" value="MFS_dom"/>
</dbReference>